<dbReference type="EMBL" id="CM015724">
    <property type="protein sequence ID" value="KAF3698324.1"/>
    <property type="molecule type" value="Genomic_DNA"/>
</dbReference>
<dbReference type="AlphaFoldDB" id="A0A6G1Q7E1"/>
<name>A0A6G1Q7E1_CHAAH</name>
<gene>
    <name evidence="1" type="ORF">EXN66_Car014005</name>
</gene>
<keyword evidence="2" id="KW-1185">Reference proteome</keyword>
<reference evidence="1 2" key="1">
    <citation type="submission" date="2019-02" db="EMBL/GenBank/DDBJ databases">
        <title>Opniocepnalus argus genome.</title>
        <authorList>
            <person name="Zhou C."/>
            <person name="Xiao S."/>
        </authorList>
    </citation>
    <scope>NUCLEOTIDE SEQUENCE [LARGE SCALE GENOMIC DNA]</scope>
    <source>
        <strain evidence="1">OARG1902GOOAL</strain>
        <tissue evidence="1">Muscle</tissue>
    </source>
</reference>
<sequence>MKNIQRRCRGRFSIEDEGKEAAAPSTSKIIHSVVITVCQETLTPQPGSAATLFTTT</sequence>
<protein>
    <submittedName>
        <fullName evidence="1">Uncharacterized protein</fullName>
    </submittedName>
</protein>
<accession>A0A6G1Q7E1</accession>
<evidence type="ECO:0000313" key="1">
    <source>
        <dbReference type="EMBL" id="KAF3698324.1"/>
    </source>
</evidence>
<organism evidence="1 2">
    <name type="scientific">Channa argus</name>
    <name type="common">Northern snakehead</name>
    <name type="synonym">Ophicephalus argus</name>
    <dbReference type="NCBI Taxonomy" id="215402"/>
    <lineage>
        <taxon>Eukaryota</taxon>
        <taxon>Metazoa</taxon>
        <taxon>Chordata</taxon>
        <taxon>Craniata</taxon>
        <taxon>Vertebrata</taxon>
        <taxon>Euteleostomi</taxon>
        <taxon>Actinopterygii</taxon>
        <taxon>Neopterygii</taxon>
        <taxon>Teleostei</taxon>
        <taxon>Neoteleostei</taxon>
        <taxon>Acanthomorphata</taxon>
        <taxon>Anabantaria</taxon>
        <taxon>Anabantiformes</taxon>
        <taxon>Channoidei</taxon>
        <taxon>Channidae</taxon>
        <taxon>Channa</taxon>
    </lineage>
</organism>
<evidence type="ECO:0000313" key="2">
    <source>
        <dbReference type="Proteomes" id="UP000503349"/>
    </source>
</evidence>
<dbReference type="Proteomes" id="UP000503349">
    <property type="component" value="Chromosome 13"/>
</dbReference>
<reference evidence="2" key="2">
    <citation type="submission" date="2019-02" db="EMBL/GenBank/DDBJ databases">
        <title>Opniocepnalus argus Var Kimnra genome.</title>
        <authorList>
            <person name="Zhou C."/>
            <person name="Xiao S."/>
        </authorList>
    </citation>
    <scope>NUCLEOTIDE SEQUENCE [LARGE SCALE GENOMIC DNA]</scope>
</reference>
<proteinExistence type="predicted"/>